<dbReference type="AlphaFoldDB" id="A0A8C0BKS5"/>
<organism evidence="4 5">
    <name type="scientific">Buteo japonicus</name>
    <dbReference type="NCBI Taxonomy" id="224669"/>
    <lineage>
        <taxon>Eukaryota</taxon>
        <taxon>Metazoa</taxon>
        <taxon>Chordata</taxon>
        <taxon>Craniata</taxon>
        <taxon>Vertebrata</taxon>
        <taxon>Euteleostomi</taxon>
        <taxon>Archelosauria</taxon>
        <taxon>Archosauria</taxon>
        <taxon>Dinosauria</taxon>
        <taxon>Saurischia</taxon>
        <taxon>Theropoda</taxon>
        <taxon>Coelurosauria</taxon>
        <taxon>Aves</taxon>
        <taxon>Neognathae</taxon>
        <taxon>Neoaves</taxon>
        <taxon>Telluraves</taxon>
        <taxon>Accipitrimorphae</taxon>
        <taxon>Accipitriformes</taxon>
        <taxon>Accipitridae</taxon>
        <taxon>Accipitrinae</taxon>
        <taxon>Buteo</taxon>
    </lineage>
</organism>
<keyword evidence="1" id="KW-0694">RNA-binding</keyword>
<keyword evidence="5" id="KW-1185">Reference proteome</keyword>
<dbReference type="Gene3D" id="3.30.2300.10">
    <property type="entry name" value="THUMP superfamily"/>
    <property type="match status" value="1"/>
</dbReference>
<dbReference type="GO" id="GO:0006400">
    <property type="term" value="P:tRNA modification"/>
    <property type="evidence" value="ECO:0007669"/>
    <property type="project" value="InterPro"/>
</dbReference>
<dbReference type="PANTHER" id="PTHR13452:SF10">
    <property type="entry name" value="THUMP DOMAIN-CONTAINING PROTEIN 1"/>
    <property type="match status" value="1"/>
</dbReference>
<feature type="domain" description="THUMP" evidence="3">
    <location>
        <begin position="143"/>
        <end position="227"/>
    </location>
</feature>
<evidence type="ECO:0000259" key="3">
    <source>
        <dbReference type="PROSITE" id="PS51165"/>
    </source>
</evidence>
<dbReference type="InterPro" id="IPR040183">
    <property type="entry name" value="THUMPD1-like"/>
</dbReference>
<dbReference type="CDD" id="cd11717">
    <property type="entry name" value="THUMP_THUMPD1_like"/>
    <property type="match status" value="1"/>
</dbReference>
<dbReference type="PROSITE" id="PS51165">
    <property type="entry name" value="THUMP"/>
    <property type="match status" value="1"/>
</dbReference>
<name>A0A8C0BKS5_9AVES</name>
<feature type="compositionally biased region" description="Basic and acidic residues" evidence="2">
    <location>
        <begin position="72"/>
        <end position="83"/>
    </location>
</feature>
<dbReference type="PANTHER" id="PTHR13452">
    <property type="entry name" value="THUMP DOMAIN CONTAINING PROTEIN 1-RELATED"/>
    <property type="match status" value="1"/>
</dbReference>
<accession>A0A8C0BKS5</accession>
<dbReference type="Pfam" id="PF02926">
    <property type="entry name" value="THUMP"/>
    <property type="match status" value="1"/>
</dbReference>
<evidence type="ECO:0000256" key="1">
    <source>
        <dbReference type="PROSITE-ProRule" id="PRU00529"/>
    </source>
</evidence>
<dbReference type="InterPro" id="IPR004114">
    <property type="entry name" value="THUMP_dom"/>
</dbReference>
<evidence type="ECO:0000313" key="4">
    <source>
        <dbReference type="Ensembl" id="ENSBJAP00000018071.1"/>
    </source>
</evidence>
<proteinExistence type="predicted"/>
<reference evidence="4" key="1">
    <citation type="submission" date="2025-08" db="UniProtKB">
        <authorList>
            <consortium name="Ensembl"/>
        </authorList>
    </citation>
    <scope>IDENTIFICATION</scope>
</reference>
<reference evidence="4" key="2">
    <citation type="submission" date="2025-09" db="UniProtKB">
        <authorList>
            <consortium name="Ensembl"/>
        </authorList>
    </citation>
    <scope>IDENTIFICATION</scope>
</reference>
<feature type="region of interest" description="Disordered" evidence="2">
    <location>
        <begin position="63"/>
        <end position="89"/>
    </location>
</feature>
<dbReference type="Proteomes" id="UP000694555">
    <property type="component" value="Unplaced"/>
</dbReference>
<dbReference type="GO" id="GO:0003723">
    <property type="term" value="F:RNA binding"/>
    <property type="evidence" value="ECO:0007669"/>
    <property type="project" value="UniProtKB-UniRule"/>
</dbReference>
<evidence type="ECO:0000256" key="2">
    <source>
        <dbReference type="SAM" id="MobiDB-lite"/>
    </source>
</evidence>
<dbReference type="Ensembl" id="ENSBJAT00000018568.1">
    <property type="protein sequence ID" value="ENSBJAP00000018071.1"/>
    <property type="gene ID" value="ENSBJAG00000011914.1"/>
</dbReference>
<dbReference type="SUPFAM" id="SSF143437">
    <property type="entry name" value="THUMP domain-like"/>
    <property type="match status" value="1"/>
</dbReference>
<protein>
    <submittedName>
        <fullName evidence="4">THUMP domain containing 1</fullName>
    </submittedName>
</protein>
<evidence type="ECO:0000313" key="5">
    <source>
        <dbReference type="Proteomes" id="UP000694555"/>
    </source>
</evidence>
<sequence>RALQKPAGVLHTRESAGFCKRTPAQPLGWAGGEARARRLQAPGRGGALLAVFKLWAPSLGAHQTRDGPGVKFSDHEERLSGSEREEDEDDIEAALKKEVGQIRASTEQKLRRFQSVESGANNVVFIRTQGIEPENLVHHILKDMHATKKKKTRVILRMLPISGTCKAFMEDMKKYTETFFEPWFKAPNKGTFQIVYKARNNSHMSREEVIKELAGMYEFHTKLRTSI</sequence>